<name>A0A183VE21_TOXCA</name>
<dbReference type="EMBL" id="UYWY01026237">
    <property type="protein sequence ID" value="VDM50312.1"/>
    <property type="molecule type" value="Genomic_DNA"/>
</dbReference>
<dbReference type="AlphaFoldDB" id="A0A183VE21"/>
<organism evidence="2 3">
    <name type="scientific">Toxocara canis</name>
    <name type="common">Canine roundworm</name>
    <dbReference type="NCBI Taxonomy" id="6265"/>
    <lineage>
        <taxon>Eukaryota</taxon>
        <taxon>Metazoa</taxon>
        <taxon>Ecdysozoa</taxon>
        <taxon>Nematoda</taxon>
        <taxon>Chromadorea</taxon>
        <taxon>Rhabditida</taxon>
        <taxon>Spirurina</taxon>
        <taxon>Ascaridomorpha</taxon>
        <taxon>Ascaridoidea</taxon>
        <taxon>Toxocaridae</taxon>
        <taxon>Toxocara</taxon>
    </lineage>
</organism>
<gene>
    <name evidence="1" type="ORF">TCNE_LOCUS18991</name>
</gene>
<proteinExistence type="predicted"/>
<evidence type="ECO:0000313" key="2">
    <source>
        <dbReference type="Proteomes" id="UP000050794"/>
    </source>
</evidence>
<reference evidence="3" key="1">
    <citation type="submission" date="2016-06" db="UniProtKB">
        <authorList>
            <consortium name="WormBaseParasite"/>
        </authorList>
    </citation>
    <scope>IDENTIFICATION</scope>
</reference>
<dbReference type="WBParaSite" id="TCNE_0001899501-mRNA-1">
    <property type="protein sequence ID" value="TCNE_0001899501-mRNA-1"/>
    <property type="gene ID" value="TCNE_0001899501"/>
</dbReference>
<evidence type="ECO:0000313" key="3">
    <source>
        <dbReference type="WBParaSite" id="TCNE_0001899501-mRNA-1"/>
    </source>
</evidence>
<dbReference type="Proteomes" id="UP000050794">
    <property type="component" value="Unassembled WGS sequence"/>
</dbReference>
<protein>
    <submittedName>
        <fullName evidence="1 3">Uncharacterized protein</fullName>
    </submittedName>
</protein>
<evidence type="ECO:0000313" key="1">
    <source>
        <dbReference type="EMBL" id="VDM50312.1"/>
    </source>
</evidence>
<accession>A0A183VE21</accession>
<reference evidence="1 2" key="2">
    <citation type="submission" date="2018-11" db="EMBL/GenBank/DDBJ databases">
        <authorList>
            <consortium name="Pathogen Informatics"/>
        </authorList>
    </citation>
    <scope>NUCLEOTIDE SEQUENCE [LARGE SCALE GENOMIC DNA]</scope>
</reference>
<sequence length="142" mass="15117">MGAPGSGGGGGGGGGGGYGGYQREEYAYGGGGGGGGQLYFLFGLPPQCRHIRQVSSRFMLGMRNAQDVQPVPSQAGLPLIDQRWIYISLVWSSVLALNKRSVAIHFMIFTEVEQNSYFCQADIRVEAAAVVVVQAGRRMGRE</sequence>
<keyword evidence="2" id="KW-1185">Reference proteome</keyword>